<name>A0A0G0LSR3_9BACT</name>
<accession>A0A0G0LSR3</accession>
<protein>
    <recommendedName>
        <fullName evidence="1">Peptidase M15C domain-containing protein</fullName>
    </recommendedName>
</protein>
<dbReference type="Pfam" id="PF13539">
    <property type="entry name" value="Peptidase_M15_4"/>
    <property type="match status" value="1"/>
</dbReference>
<dbReference type="Proteomes" id="UP000033862">
    <property type="component" value="Unassembled WGS sequence"/>
</dbReference>
<feature type="domain" description="Peptidase M15C" evidence="1">
    <location>
        <begin position="98"/>
        <end position="160"/>
    </location>
</feature>
<dbReference type="CDD" id="cd14845">
    <property type="entry name" value="L-Ala-D-Glu_peptidase_like"/>
    <property type="match status" value="1"/>
</dbReference>
<dbReference type="STRING" id="1618332.UT15_C0001G0005"/>
<proteinExistence type="predicted"/>
<dbReference type="Gene3D" id="3.30.1380.10">
    <property type="match status" value="1"/>
</dbReference>
<organism evidence="2 3">
    <name type="scientific">Berkelbacteria bacterium GW2011_GWA1_39_10</name>
    <dbReference type="NCBI Taxonomy" id="1618332"/>
    <lineage>
        <taxon>Bacteria</taxon>
        <taxon>Candidatus Berkelbacteria</taxon>
    </lineage>
</organism>
<sequence>MIILVLGGGVYYYLKKTGLLKTGAEAIIGCQNSKDISRFFGAPGSNLVSYNLFGNEVTVNKILTSYLDEIQKEVVAAKTGYNFSRIEGYNMRSKIGGGGRSLHSWGIAIDINPEANPYQLGNYGPPQTDLPGPVIDIFKKYGFAWGGDWPGERDAMHFEWYGAGLSGQVVDKNSSQKILSVATDVNGAGSPNSNGDFDWIVPFGSHTITSKSKGYNDNSFSVSLACFSDTKMDIAMEPLASNIPGSISGKVRLSNNYPLLVPANISLDGRLIGVSTLKGDYYIPNVHEGKHKVDAKVMFFPGGTSNTQLVPGENIKNVDIIIGK</sequence>
<dbReference type="AlphaFoldDB" id="A0A0G0LSR3"/>
<evidence type="ECO:0000313" key="3">
    <source>
        <dbReference type="Proteomes" id="UP000033862"/>
    </source>
</evidence>
<evidence type="ECO:0000259" key="1">
    <source>
        <dbReference type="Pfam" id="PF13539"/>
    </source>
</evidence>
<evidence type="ECO:0000313" key="2">
    <source>
        <dbReference type="EMBL" id="KKQ91025.1"/>
    </source>
</evidence>
<reference evidence="2 3" key="1">
    <citation type="journal article" date="2015" name="Nature">
        <title>rRNA introns, odd ribosomes, and small enigmatic genomes across a large radiation of phyla.</title>
        <authorList>
            <person name="Brown C.T."/>
            <person name="Hug L.A."/>
            <person name="Thomas B.C."/>
            <person name="Sharon I."/>
            <person name="Castelle C.J."/>
            <person name="Singh A."/>
            <person name="Wilkins M.J."/>
            <person name="Williams K.H."/>
            <person name="Banfield J.F."/>
        </authorList>
    </citation>
    <scope>NUCLEOTIDE SEQUENCE [LARGE SCALE GENOMIC DNA]</scope>
</reference>
<comment type="caution">
    <text evidence="2">The sequence shown here is derived from an EMBL/GenBank/DDBJ whole genome shotgun (WGS) entry which is preliminary data.</text>
</comment>
<dbReference type="GO" id="GO:0008233">
    <property type="term" value="F:peptidase activity"/>
    <property type="evidence" value="ECO:0007669"/>
    <property type="project" value="InterPro"/>
</dbReference>
<dbReference type="EMBL" id="LBVS01000001">
    <property type="protein sequence ID" value="KKQ91025.1"/>
    <property type="molecule type" value="Genomic_DNA"/>
</dbReference>
<dbReference type="SUPFAM" id="SSF55166">
    <property type="entry name" value="Hedgehog/DD-peptidase"/>
    <property type="match status" value="1"/>
</dbReference>
<dbReference type="InterPro" id="IPR009045">
    <property type="entry name" value="Zn_M74/Hedgehog-like"/>
</dbReference>
<dbReference type="InterPro" id="IPR039561">
    <property type="entry name" value="Peptidase_M15C"/>
</dbReference>
<gene>
    <name evidence="2" type="ORF">UT15_C0001G0005</name>
</gene>